<organism evidence="1">
    <name type="scientific">bioreactor metagenome</name>
    <dbReference type="NCBI Taxonomy" id="1076179"/>
    <lineage>
        <taxon>unclassified sequences</taxon>
        <taxon>metagenomes</taxon>
        <taxon>ecological metagenomes</taxon>
    </lineage>
</organism>
<dbReference type="AlphaFoldDB" id="A0A645FJ31"/>
<sequence>MLLTDIGYVCVLFLKKGRQGGFKKCACEGSEDRTQ</sequence>
<gene>
    <name evidence="1" type="ORF">SDC9_160969</name>
</gene>
<evidence type="ECO:0000313" key="1">
    <source>
        <dbReference type="EMBL" id="MPN13646.1"/>
    </source>
</evidence>
<proteinExistence type="predicted"/>
<comment type="caution">
    <text evidence="1">The sequence shown here is derived from an EMBL/GenBank/DDBJ whole genome shotgun (WGS) entry which is preliminary data.</text>
</comment>
<dbReference type="EMBL" id="VSSQ01060163">
    <property type="protein sequence ID" value="MPN13646.1"/>
    <property type="molecule type" value="Genomic_DNA"/>
</dbReference>
<reference evidence="1" key="1">
    <citation type="submission" date="2019-08" db="EMBL/GenBank/DDBJ databases">
        <authorList>
            <person name="Kucharzyk K."/>
            <person name="Murdoch R.W."/>
            <person name="Higgins S."/>
            <person name="Loffler F."/>
        </authorList>
    </citation>
    <scope>NUCLEOTIDE SEQUENCE</scope>
</reference>
<name>A0A645FJ31_9ZZZZ</name>
<protein>
    <submittedName>
        <fullName evidence="1">Uncharacterized protein</fullName>
    </submittedName>
</protein>
<accession>A0A645FJ31</accession>